<dbReference type="AlphaFoldDB" id="A0A6C1B3P5"/>
<dbReference type="Pfam" id="PF07759">
    <property type="entry name" value="DUF1615"/>
    <property type="match status" value="1"/>
</dbReference>
<evidence type="ECO:0000313" key="2">
    <source>
        <dbReference type="Proteomes" id="UP000501991"/>
    </source>
</evidence>
<organism evidence="1 2">
    <name type="scientific">Nitrogeniibacter mangrovi</name>
    <dbReference type="NCBI Taxonomy" id="2016596"/>
    <lineage>
        <taxon>Bacteria</taxon>
        <taxon>Pseudomonadati</taxon>
        <taxon>Pseudomonadota</taxon>
        <taxon>Betaproteobacteria</taxon>
        <taxon>Rhodocyclales</taxon>
        <taxon>Zoogloeaceae</taxon>
        <taxon>Nitrogeniibacter</taxon>
    </lineage>
</organism>
<keyword evidence="2" id="KW-1185">Reference proteome</keyword>
<proteinExistence type="predicted"/>
<dbReference type="PROSITE" id="PS51257">
    <property type="entry name" value="PROKAR_LIPOPROTEIN"/>
    <property type="match status" value="1"/>
</dbReference>
<evidence type="ECO:0000313" key="1">
    <source>
        <dbReference type="EMBL" id="QID17468.1"/>
    </source>
</evidence>
<sequence length="375" mass="41518">MIHHLRSLAGAVLMAGALSACQSGYLSLPSPELPGQAPGAPRYGALALLPTGIADRAGWAREIDTAFSHLQIPATASNLCAAMAIIEQESTWQADPVVPGLPRIVNTEIYGRAERYHIPALLVTAALKTHSPDGRSYEQRIAALRTERQMNTLFNDMLSELPLGKTLFSGFNPIRTGGPMQVSVRFAEDVLRERGYPYERTGSVRDEVFTRRGGLYFGIANLLDYPAPYPHPRYRFADFNAGRYSSRNAGFQTAVARLTGRKLAPDGDLLRYVGERPSDALSQTEAAVRALGDALGLDDGRIRDDLEAEKSADFADTRTYQRVFALADRRFGAVPRQAIPDILLKSPKIRRKLTTRWFAQRVESRYDTCLQRVPR</sequence>
<dbReference type="KEGG" id="azq:G3580_07310"/>
<reference evidence="1 2" key="1">
    <citation type="submission" date="2020-02" db="EMBL/GenBank/DDBJ databases">
        <title>Nitrogenibacter mangrovi gen. nov., sp. nov. isolated from mangrove sediment, a denitrifying betaproteobacterium.</title>
        <authorList>
            <person name="Liao H."/>
            <person name="Tian Y."/>
        </authorList>
    </citation>
    <scope>NUCLEOTIDE SEQUENCE [LARGE SCALE GENOMIC DNA]</scope>
    <source>
        <strain evidence="1 2">M9-3-2</strain>
    </source>
</reference>
<protein>
    <submittedName>
        <fullName evidence="1">DUF1615 domain-containing protein</fullName>
    </submittedName>
</protein>
<accession>A0A6C1B3P5</accession>
<dbReference type="RefSeq" id="WP_173764632.1">
    <property type="nucleotide sequence ID" value="NZ_CP048836.1"/>
</dbReference>
<dbReference type="EMBL" id="CP048836">
    <property type="protein sequence ID" value="QID17468.1"/>
    <property type="molecule type" value="Genomic_DNA"/>
</dbReference>
<gene>
    <name evidence="1" type="ORF">G3580_07310</name>
</gene>
<dbReference type="Proteomes" id="UP000501991">
    <property type="component" value="Chromosome"/>
</dbReference>
<dbReference type="InterPro" id="IPR011673">
    <property type="entry name" value="DUF1615"/>
</dbReference>
<name>A0A6C1B3P5_9RHOO</name>